<evidence type="ECO:0000259" key="8">
    <source>
        <dbReference type="Pfam" id="PF17768"/>
    </source>
</evidence>
<dbReference type="Pfam" id="PF02272">
    <property type="entry name" value="DHHA1"/>
    <property type="match status" value="1"/>
</dbReference>
<dbReference type="InterPro" id="IPR038763">
    <property type="entry name" value="DHH_sf"/>
</dbReference>
<dbReference type="GO" id="GO:0008409">
    <property type="term" value="F:5'-3' exonuclease activity"/>
    <property type="evidence" value="ECO:0007669"/>
    <property type="project" value="InterPro"/>
</dbReference>
<dbReference type="InterPro" id="IPR001667">
    <property type="entry name" value="DDH_dom"/>
</dbReference>
<dbReference type="InterPro" id="IPR041122">
    <property type="entry name" value="RecJ_OB"/>
</dbReference>
<keyword evidence="10" id="KW-1185">Reference proteome</keyword>
<dbReference type="OrthoDB" id="9809852at2"/>
<feature type="domain" description="RecJ OB" evidence="8">
    <location>
        <begin position="461"/>
        <end position="567"/>
    </location>
</feature>
<keyword evidence="3" id="KW-0540">Nuclease</keyword>
<dbReference type="Pfam" id="PF01368">
    <property type="entry name" value="DHH"/>
    <property type="match status" value="1"/>
</dbReference>
<evidence type="ECO:0000259" key="7">
    <source>
        <dbReference type="Pfam" id="PF02272"/>
    </source>
</evidence>
<keyword evidence="5 9" id="KW-0269">Exonuclease</keyword>
<proteinExistence type="inferred from homology"/>
<comment type="similarity">
    <text evidence="1">Belongs to the RecJ family.</text>
</comment>
<dbReference type="RefSeq" id="WP_104372567.1">
    <property type="nucleotide sequence ID" value="NZ_BFAV01000130.1"/>
</dbReference>
<dbReference type="AlphaFoldDB" id="A0A2L2XDJ5"/>
<evidence type="ECO:0000313" key="10">
    <source>
        <dbReference type="Proteomes" id="UP000239549"/>
    </source>
</evidence>
<dbReference type="GO" id="GO:0006281">
    <property type="term" value="P:DNA repair"/>
    <property type="evidence" value="ECO:0007669"/>
    <property type="project" value="InterPro"/>
</dbReference>
<dbReference type="Gene3D" id="3.90.1640.30">
    <property type="match status" value="1"/>
</dbReference>
<organism evidence="9 10">
    <name type="scientific">Desulfocucumis palustris</name>
    <dbReference type="NCBI Taxonomy" id="1898651"/>
    <lineage>
        <taxon>Bacteria</taxon>
        <taxon>Bacillati</taxon>
        <taxon>Bacillota</taxon>
        <taxon>Clostridia</taxon>
        <taxon>Eubacteriales</taxon>
        <taxon>Desulfocucumaceae</taxon>
        <taxon>Desulfocucumis</taxon>
    </lineage>
</organism>
<evidence type="ECO:0000256" key="3">
    <source>
        <dbReference type="ARBA" id="ARBA00022722"/>
    </source>
</evidence>
<name>A0A2L2XDJ5_9FIRM</name>
<protein>
    <recommendedName>
        <fullName evidence="2">Single-stranded-DNA-specific exonuclease RecJ</fullName>
    </recommendedName>
</protein>
<evidence type="ECO:0000256" key="1">
    <source>
        <dbReference type="ARBA" id="ARBA00005915"/>
    </source>
</evidence>
<dbReference type="Pfam" id="PF17768">
    <property type="entry name" value="RecJ_OB"/>
    <property type="match status" value="1"/>
</dbReference>
<sequence length="893" mass="96923">MRGKRSWRVKKEYPALIKIFQHELGVSPVFARLLINRGIYTVDDARYFLESDTGMMFDPYLMADMDKAVRRITRAVESGEKILVYGDYDADGTTSTALLVKVLRRLGGEAGYFIPHRLDHGYGLHLDAVNNAREQGYSLLITVDCGISGFAEVEAAASAGGPDIVITDHHEVPERIPPAAAVVNPKRPDCPYPFKELAGVGVAIKLAQALLTKSGYGEDAWLEYLDLACLGTISDIVPLQGENRILVKHGLPRLANTSSPGLQALISVAGLKPERLGTRDVAFALSPRLNAAGRVGEPSAAVELLLCDHREAALEMAAQLNRGNQERQQIESLVLAEAHGMLDASPELASQRVIVLGSRGWHPGVIGIVASRLVDKYYRPVLMVAMDGEEGPGKGSGRSIPGFHLYDALSGCRDCLLGFGGHAQAAGFSVSPDRLEDLRGAINDYAAKQVPDGIYTPELELDATVSLGDISQQLVEELEMMAPFGHCNPGPLLACREARLVSCREVGRNARHLKLLVGEKDVVLDGIAFNMASRAPDISAAAAVDMAFVPSMNYWNGRKSVQLEVLDIKPSKKGFVNAAAESKDNPWGVGDYLEKLGYAAYLPEYVSGRLGAIDSMADIGASSEGGFDGNILSLSSSEKPVKEIFPVIKNKWRIPHRPANIKMMAFQPGRTLVVACSPSRTVEVACYLLFSGISAAFLHQGLSGENREYLKAKFVSGDITVLVATPGMLPGLKEAESSRVVLCDPPFCREELQTVEEYARGTDIYAAYSSPGLAEYREIIEASFPPRESLGIIYNYLRRECSGGLLDPVKAAARLRAGGVARAGENTLAVCLAIFSELGLVKYTYIDGIYQFKLLPVSKKKDLRNSPVYARGRIIRVEAEKWWGKLEGLTACR</sequence>
<keyword evidence="4" id="KW-0378">Hydrolase</keyword>
<comment type="caution">
    <text evidence="9">The sequence shown here is derived from an EMBL/GenBank/DDBJ whole genome shotgun (WGS) entry which is preliminary data.</text>
</comment>
<dbReference type="Gene3D" id="3.40.50.300">
    <property type="entry name" value="P-loop containing nucleotide triphosphate hydrolases"/>
    <property type="match status" value="1"/>
</dbReference>
<reference evidence="10" key="1">
    <citation type="submission" date="2018-02" db="EMBL/GenBank/DDBJ databases">
        <title>Genome sequence of Desulfocucumis palustris strain NAW-5.</title>
        <authorList>
            <person name="Watanabe M."/>
            <person name="Kojima H."/>
            <person name="Fukui M."/>
        </authorList>
    </citation>
    <scope>NUCLEOTIDE SEQUENCE [LARGE SCALE GENOMIC DNA]</scope>
    <source>
        <strain evidence="10">NAW-5</strain>
    </source>
</reference>
<evidence type="ECO:0000313" key="9">
    <source>
        <dbReference type="EMBL" id="GBF34295.1"/>
    </source>
</evidence>
<dbReference type="PANTHER" id="PTHR30255:SF2">
    <property type="entry name" value="SINGLE-STRANDED-DNA-SPECIFIC EXONUCLEASE RECJ"/>
    <property type="match status" value="1"/>
</dbReference>
<gene>
    <name evidence="9" type="ORF">DCCM_3407</name>
</gene>
<evidence type="ECO:0000256" key="5">
    <source>
        <dbReference type="ARBA" id="ARBA00022839"/>
    </source>
</evidence>
<dbReference type="InterPro" id="IPR003156">
    <property type="entry name" value="DHHA1_dom"/>
</dbReference>
<dbReference type="NCBIfam" id="TIGR00644">
    <property type="entry name" value="recJ"/>
    <property type="match status" value="1"/>
</dbReference>
<dbReference type="InterPro" id="IPR027417">
    <property type="entry name" value="P-loop_NTPase"/>
</dbReference>
<dbReference type="SUPFAM" id="SSF64182">
    <property type="entry name" value="DHH phosphoesterases"/>
    <property type="match status" value="1"/>
</dbReference>
<evidence type="ECO:0000256" key="2">
    <source>
        <dbReference type="ARBA" id="ARBA00019841"/>
    </source>
</evidence>
<dbReference type="Proteomes" id="UP000239549">
    <property type="component" value="Unassembled WGS sequence"/>
</dbReference>
<dbReference type="Gene3D" id="3.10.310.30">
    <property type="match status" value="1"/>
</dbReference>
<dbReference type="SUPFAM" id="SSF52540">
    <property type="entry name" value="P-loop containing nucleoside triphosphate hydrolases"/>
    <property type="match status" value="1"/>
</dbReference>
<dbReference type="GO" id="GO:0006310">
    <property type="term" value="P:DNA recombination"/>
    <property type="evidence" value="ECO:0007669"/>
    <property type="project" value="InterPro"/>
</dbReference>
<dbReference type="InterPro" id="IPR004610">
    <property type="entry name" value="RecJ"/>
</dbReference>
<evidence type="ECO:0000259" key="6">
    <source>
        <dbReference type="Pfam" id="PF01368"/>
    </source>
</evidence>
<dbReference type="InterPro" id="IPR051673">
    <property type="entry name" value="SSDNA_exonuclease_RecJ"/>
</dbReference>
<dbReference type="EMBL" id="BFAV01000130">
    <property type="protein sequence ID" value="GBF34295.1"/>
    <property type="molecule type" value="Genomic_DNA"/>
</dbReference>
<accession>A0A2L2XDJ5</accession>
<evidence type="ECO:0000256" key="4">
    <source>
        <dbReference type="ARBA" id="ARBA00022801"/>
    </source>
</evidence>
<dbReference type="GO" id="GO:0003676">
    <property type="term" value="F:nucleic acid binding"/>
    <property type="evidence" value="ECO:0007669"/>
    <property type="project" value="InterPro"/>
</dbReference>
<feature type="domain" description="DDH" evidence="6">
    <location>
        <begin position="81"/>
        <end position="232"/>
    </location>
</feature>
<feature type="domain" description="DHHA1" evidence="7">
    <location>
        <begin position="352"/>
        <end position="447"/>
    </location>
</feature>
<dbReference type="PANTHER" id="PTHR30255">
    <property type="entry name" value="SINGLE-STRANDED-DNA-SPECIFIC EXONUCLEASE RECJ"/>
    <property type="match status" value="1"/>
</dbReference>